<name>A0A1I3QXU5_9ACTN</name>
<dbReference type="Gene3D" id="3.10.50.40">
    <property type="match status" value="2"/>
</dbReference>
<dbReference type="PANTHER" id="PTHR45779">
    <property type="entry name" value="PEPTIDYLPROLYL ISOMERASE"/>
    <property type="match status" value="1"/>
</dbReference>
<feature type="domain" description="PPIase FKBP-type" evidence="8">
    <location>
        <begin position="68"/>
        <end position="156"/>
    </location>
</feature>
<dbReference type="PROSITE" id="PS51257">
    <property type="entry name" value="PROKAR_LIPOPROTEIN"/>
    <property type="match status" value="1"/>
</dbReference>
<proteinExistence type="inferred from homology"/>
<feature type="chain" id="PRO_5039575729" description="Peptidyl-prolyl cis-trans isomerase" evidence="7">
    <location>
        <begin position="22"/>
        <end position="301"/>
    </location>
</feature>
<evidence type="ECO:0000256" key="1">
    <source>
        <dbReference type="ARBA" id="ARBA00000971"/>
    </source>
</evidence>
<evidence type="ECO:0000256" key="2">
    <source>
        <dbReference type="ARBA" id="ARBA00023110"/>
    </source>
</evidence>
<evidence type="ECO:0000256" key="5">
    <source>
        <dbReference type="RuleBase" id="RU003915"/>
    </source>
</evidence>
<evidence type="ECO:0000259" key="8">
    <source>
        <dbReference type="PROSITE" id="PS50059"/>
    </source>
</evidence>
<keyword evidence="3 4" id="KW-0413">Isomerase</keyword>
<evidence type="ECO:0000256" key="3">
    <source>
        <dbReference type="ARBA" id="ARBA00023235"/>
    </source>
</evidence>
<dbReference type="AlphaFoldDB" id="A0A1I3QXU5"/>
<evidence type="ECO:0000256" key="4">
    <source>
        <dbReference type="PROSITE-ProRule" id="PRU00277"/>
    </source>
</evidence>
<accession>A0A1I3QXU5</accession>
<dbReference type="PROSITE" id="PS50059">
    <property type="entry name" value="FKBP_PPIASE"/>
    <property type="match status" value="2"/>
</dbReference>
<feature type="domain" description="PPIase FKBP-type" evidence="8">
    <location>
        <begin position="213"/>
        <end position="301"/>
    </location>
</feature>
<keyword evidence="10" id="KW-1185">Reference proteome</keyword>
<keyword evidence="2 4" id="KW-0697">Rotamase</keyword>
<dbReference type="EC" id="5.2.1.8" evidence="5"/>
<keyword evidence="7" id="KW-0732">Signal</keyword>
<feature type="region of interest" description="Disordered" evidence="6">
    <location>
        <begin position="174"/>
        <end position="193"/>
    </location>
</feature>
<dbReference type="RefSeq" id="WP_093887573.1">
    <property type="nucleotide sequence ID" value="NZ_FOQY01000008.1"/>
</dbReference>
<organism evidence="9 10">
    <name type="scientific">Streptosporangium canum</name>
    <dbReference type="NCBI Taxonomy" id="324952"/>
    <lineage>
        <taxon>Bacteria</taxon>
        <taxon>Bacillati</taxon>
        <taxon>Actinomycetota</taxon>
        <taxon>Actinomycetes</taxon>
        <taxon>Streptosporangiales</taxon>
        <taxon>Streptosporangiaceae</taxon>
        <taxon>Streptosporangium</taxon>
    </lineage>
</organism>
<comment type="similarity">
    <text evidence="5">Belongs to the FKBP-type PPIase family.</text>
</comment>
<evidence type="ECO:0000313" key="9">
    <source>
        <dbReference type="EMBL" id="SFJ38898.1"/>
    </source>
</evidence>
<gene>
    <name evidence="9" type="ORF">SAMN05216275_108208</name>
</gene>
<dbReference type="InterPro" id="IPR046357">
    <property type="entry name" value="PPIase_dom_sf"/>
</dbReference>
<evidence type="ECO:0000256" key="6">
    <source>
        <dbReference type="SAM" id="MobiDB-lite"/>
    </source>
</evidence>
<dbReference type="Proteomes" id="UP000199111">
    <property type="component" value="Unassembled WGS sequence"/>
</dbReference>
<dbReference type="GeneID" id="96298737"/>
<dbReference type="Pfam" id="PF00254">
    <property type="entry name" value="FKBP_C"/>
    <property type="match status" value="2"/>
</dbReference>
<sequence>MRIPPLLAAFSLMLVAACTSASGQGGPEIEVLGDFGVKPKVVFPDGEPAGDLRVREQMVGTGSVIKGDDLVVAHYTAHVWDGEDNRLLASSFNQGAPASFPLAHSIAGVGKALRGHRVGSRVVAAIPPGEGYGPNPPGGMTADDELFYVVDVLGAFPPDAAARGRGGGGTLAGVRVTGGPGERPALTLPRERPPGRLQSKILIQGAGPRTQAGQLLVTQYEGRIWGSGASADSTWEAGQPKAFQIGTGSVISGWDKALVGVPVGSRVAVVVPPGLGYGKGLPPLIKPTDTLVFVVDVLAAY</sequence>
<dbReference type="InterPro" id="IPR044609">
    <property type="entry name" value="FKBP2/11"/>
</dbReference>
<comment type="catalytic activity">
    <reaction evidence="1 4 5">
        <text>[protein]-peptidylproline (omega=180) = [protein]-peptidylproline (omega=0)</text>
        <dbReference type="Rhea" id="RHEA:16237"/>
        <dbReference type="Rhea" id="RHEA-COMP:10747"/>
        <dbReference type="Rhea" id="RHEA-COMP:10748"/>
        <dbReference type="ChEBI" id="CHEBI:83833"/>
        <dbReference type="ChEBI" id="CHEBI:83834"/>
        <dbReference type="EC" id="5.2.1.8"/>
    </reaction>
</comment>
<dbReference type="GO" id="GO:0003755">
    <property type="term" value="F:peptidyl-prolyl cis-trans isomerase activity"/>
    <property type="evidence" value="ECO:0007669"/>
    <property type="project" value="UniProtKB-UniRule"/>
</dbReference>
<dbReference type="PANTHER" id="PTHR45779:SF7">
    <property type="entry name" value="PEPTIDYLPROLYL ISOMERASE"/>
    <property type="match status" value="1"/>
</dbReference>
<dbReference type="InterPro" id="IPR001179">
    <property type="entry name" value="PPIase_FKBP_dom"/>
</dbReference>
<reference evidence="10" key="1">
    <citation type="submission" date="2016-10" db="EMBL/GenBank/DDBJ databases">
        <authorList>
            <person name="Varghese N."/>
            <person name="Submissions S."/>
        </authorList>
    </citation>
    <scope>NUCLEOTIDE SEQUENCE [LARGE SCALE GENOMIC DNA]</scope>
    <source>
        <strain evidence="10">CGMCC 4.2126</strain>
    </source>
</reference>
<feature type="signal peptide" evidence="7">
    <location>
        <begin position="1"/>
        <end position="21"/>
    </location>
</feature>
<dbReference type="SUPFAM" id="SSF54534">
    <property type="entry name" value="FKBP-like"/>
    <property type="match status" value="2"/>
</dbReference>
<evidence type="ECO:0000313" key="10">
    <source>
        <dbReference type="Proteomes" id="UP000199111"/>
    </source>
</evidence>
<protein>
    <recommendedName>
        <fullName evidence="5">Peptidyl-prolyl cis-trans isomerase</fullName>
        <ecNumber evidence="5">5.2.1.8</ecNumber>
    </recommendedName>
</protein>
<dbReference type="EMBL" id="FOQY01000008">
    <property type="protein sequence ID" value="SFJ38898.1"/>
    <property type="molecule type" value="Genomic_DNA"/>
</dbReference>
<evidence type="ECO:0000256" key="7">
    <source>
        <dbReference type="SAM" id="SignalP"/>
    </source>
</evidence>